<dbReference type="InterPro" id="IPR037693">
    <property type="entry name" value="CCDC15"/>
</dbReference>
<feature type="compositionally biased region" description="Low complexity" evidence="1">
    <location>
        <begin position="37"/>
        <end position="49"/>
    </location>
</feature>
<organism evidence="2 3">
    <name type="scientific">Cairina moschata</name>
    <name type="common">Muscovy duck</name>
    <dbReference type="NCBI Taxonomy" id="8855"/>
    <lineage>
        <taxon>Eukaryota</taxon>
        <taxon>Metazoa</taxon>
        <taxon>Chordata</taxon>
        <taxon>Craniata</taxon>
        <taxon>Vertebrata</taxon>
        <taxon>Euteleostomi</taxon>
        <taxon>Archelosauria</taxon>
        <taxon>Archosauria</taxon>
        <taxon>Dinosauria</taxon>
        <taxon>Saurischia</taxon>
        <taxon>Theropoda</taxon>
        <taxon>Coelurosauria</taxon>
        <taxon>Aves</taxon>
        <taxon>Neognathae</taxon>
        <taxon>Galloanserae</taxon>
        <taxon>Anseriformes</taxon>
        <taxon>Anatidae</taxon>
        <taxon>Anatinae</taxon>
        <taxon>Cairina</taxon>
    </lineage>
</organism>
<feature type="region of interest" description="Disordered" evidence="1">
    <location>
        <begin position="16"/>
        <end position="133"/>
    </location>
</feature>
<feature type="compositionally biased region" description="Low complexity" evidence="1">
    <location>
        <begin position="94"/>
        <end position="106"/>
    </location>
</feature>
<feature type="compositionally biased region" description="Basic and acidic residues" evidence="1">
    <location>
        <begin position="421"/>
        <end position="432"/>
    </location>
</feature>
<protein>
    <recommendedName>
        <fullName evidence="4">Coiled-coil domain containing 15</fullName>
    </recommendedName>
</protein>
<name>A0A8C3GHV3_CAIMO</name>
<sequence>MPRSVPRTLWALFQGCSGGRFKGTLPGQAPSPPPPASLGGTRTRGPRSWGRGGAGRRGRGRGAEAAPGFKPAAEAEVAVGGGGGASSGGRGARSRSVSVPRSGRGAAMPPSCREQRGAGGRPAGSPRRVLAARSPRVAPVGAWVESGPPGPRHGAAFASAFRVEEELKEQQREKAASLRRFQGEVKQRVNQQVRMRRKQQLQKSCEAAEKETCLAMQYSDSVLHLTPKKNTCVFRSHPTPVICSPSVRTILAQWQEQGVPSEPFQQQATKLSKTMRQVRRRLASCRTVPEGMGPSELPGGIWSINRRHEEPVPHATVPTEEDSEELLAGHHDLPAELQDQATAPHQAEQEDGFYIKVEFEKFFDGSVKDSSLPKSPQRLNPCCRAPFVLWAGIDEEETKKQRQNEYLRCKRLFMSVEREQVKEQRRQKEQQKRIAKIKSRKENQRQVEEQRMQKMAEQQEPCLGESVCEILAHLELEERRLKKIKEKQQRNMEYVRYVEALRAEVREKMKLYNIDLPPLCSCSSDFWESHPDTCANNCVFYKNHKAYSHALQSVILSCDPTDGRMKLPIHDLAALCTHPAKHQ</sequence>
<feature type="compositionally biased region" description="Gly residues" evidence="1">
    <location>
        <begin position="79"/>
        <end position="91"/>
    </location>
</feature>
<evidence type="ECO:0008006" key="4">
    <source>
        <dbReference type="Google" id="ProtNLM"/>
    </source>
</evidence>
<accession>A0A8C3GHV3</accession>
<dbReference type="PANTHER" id="PTHR14817">
    <property type="entry name" value="COILED-COIL DOMAIN-CONTAINING PROTEIN 15"/>
    <property type="match status" value="1"/>
</dbReference>
<feature type="compositionally biased region" description="Basic and acidic residues" evidence="1">
    <location>
        <begin position="440"/>
        <end position="449"/>
    </location>
</feature>
<feature type="compositionally biased region" description="Low complexity" evidence="1">
    <location>
        <begin position="63"/>
        <end position="78"/>
    </location>
</feature>
<evidence type="ECO:0000256" key="1">
    <source>
        <dbReference type="SAM" id="MobiDB-lite"/>
    </source>
</evidence>
<evidence type="ECO:0000313" key="2">
    <source>
        <dbReference type="Ensembl" id="ENSCMMP00000010595.1"/>
    </source>
</evidence>
<reference evidence="2" key="1">
    <citation type="submission" date="2025-08" db="UniProtKB">
        <authorList>
            <consortium name="Ensembl"/>
        </authorList>
    </citation>
    <scope>IDENTIFICATION</scope>
</reference>
<feature type="region of interest" description="Disordered" evidence="1">
    <location>
        <begin position="421"/>
        <end position="449"/>
    </location>
</feature>
<dbReference type="Ensembl" id="ENSCMMT00000011660.1">
    <property type="protein sequence ID" value="ENSCMMP00000010595.1"/>
    <property type="gene ID" value="ENSCMMG00000006690.1"/>
</dbReference>
<evidence type="ECO:0000313" key="3">
    <source>
        <dbReference type="Proteomes" id="UP000694556"/>
    </source>
</evidence>
<proteinExistence type="predicted"/>
<reference evidence="2" key="2">
    <citation type="submission" date="2025-09" db="UniProtKB">
        <authorList>
            <consortium name="Ensembl"/>
        </authorList>
    </citation>
    <scope>IDENTIFICATION</scope>
</reference>
<dbReference type="PANTHER" id="PTHR14817:SF2">
    <property type="entry name" value="COILED-COIL DOMAIN-CONTAINING PROTEIN 15"/>
    <property type="match status" value="1"/>
</dbReference>
<dbReference type="AlphaFoldDB" id="A0A8C3GHV3"/>
<dbReference type="GO" id="GO:0005813">
    <property type="term" value="C:centrosome"/>
    <property type="evidence" value="ECO:0007669"/>
    <property type="project" value="TreeGrafter"/>
</dbReference>
<dbReference type="Proteomes" id="UP000694556">
    <property type="component" value="Unassembled WGS sequence"/>
</dbReference>
<keyword evidence="3" id="KW-1185">Reference proteome</keyword>